<dbReference type="AlphaFoldDB" id="A0AA38HSB6"/>
<protein>
    <submittedName>
        <fullName evidence="1">Uncharacterized protein</fullName>
    </submittedName>
</protein>
<dbReference type="EMBL" id="JALNTZ010000008">
    <property type="protein sequence ID" value="KAJ3642900.1"/>
    <property type="molecule type" value="Genomic_DNA"/>
</dbReference>
<proteinExistence type="predicted"/>
<name>A0AA38HSB6_9CUCU</name>
<gene>
    <name evidence="1" type="ORF">Zmor_025648</name>
</gene>
<accession>A0AA38HSB6</accession>
<evidence type="ECO:0000313" key="2">
    <source>
        <dbReference type="Proteomes" id="UP001168821"/>
    </source>
</evidence>
<reference evidence="1" key="1">
    <citation type="journal article" date="2023" name="G3 (Bethesda)">
        <title>Whole genome assemblies of Zophobas morio and Tenebrio molitor.</title>
        <authorList>
            <person name="Kaur S."/>
            <person name="Stinson S.A."/>
            <person name="diCenzo G.C."/>
        </authorList>
    </citation>
    <scope>NUCLEOTIDE SEQUENCE</scope>
    <source>
        <strain evidence="1">QUZm001</strain>
    </source>
</reference>
<dbReference type="Proteomes" id="UP001168821">
    <property type="component" value="Unassembled WGS sequence"/>
</dbReference>
<organism evidence="1 2">
    <name type="scientific">Zophobas morio</name>
    <dbReference type="NCBI Taxonomy" id="2755281"/>
    <lineage>
        <taxon>Eukaryota</taxon>
        <taxon>Metazoa</taxon>
        <taxon>Ecdysozoa</taxon>
        <taxon>Arthropoda</taxon>
        <taxon>Hexapoda</taxon>
        <taxon>Insecta</taxon>
        <taxon>Pterygota</taxon>
        <taxon>Neoptera</taxon>
        <taxon>Endopterygota</taxon>
        <taxon>Coleoptera</taxon>
        <taxon>Polyphaga</taxon>
        <taxon>Cucujiformia</taxon>
        <taxon>Tenebrionidae</taxon>
        <taxon>Zophobas</taxon>
    </lineage>
</organism>
<comment type="caution">
    <text evidence="1">The sequence shown here is derived from an EMBL/GenBank/DDBJ whole genome shotgun (WGS) entry which is preliminary data.</text>
</comment>
<keyword evidence="2" id="KW-1185">Reference proteome</keyword>
<evidence type="ECO:0000313" key="1">
    <source>
        <dbReference type="EMBL" id="KAJ3642900.1"/>
    </source>
</evidence>
<sequence length="158" mass="17780">MQFDDHEEIKKSASVWYERHCCWGLIGGRGDGRTRGAVGISYEDKFMVELSFATTMDFFTLTNQPHATSRLLLQKIPSHSIVDLNSTQNIEQLVCVRVCACAPPTACYRSLLLSHCVKARLLSTDIQVGLLKPCRTVINPTVIPNPRVRQRIFSPFAK</sequence>